<dbReference type="KEGG" id="sdf:ACG33_06645"/>
<dbReference type="Proteomes" id="UP000070250">
    <property type="component" value="Chromosome"/>
</dbReference>
<dbReference type="Pfam" id="PF13500">
    <property type="entry name" value="AAA_26"/>
    <property type="match status" value="1"/>
</dbReference>
<name>A0A127FB01_STEDE</name>
<gene>
    <name evidence="2" type="ORF">ACG33_06645</name>
</gene>
<dbReference type="GO" id="GO:0000287">
    <property type="term" value="F:magnesium ion binding"/>
    <property type="evidence" value="ECO:0007669"/>
    <property type="project" value="InterPro"/>
</dbReference>
<evidence type="ECO:0000313" key="2">
    <source>
        <dbReference type="EMBL" id="AMN46780.1"/>
    </source>
</evidence>
<evidence type="ECO:0000313" key="3">
    <source>
        <dbReference type="Proteomes" id="UP000070250"/>
    </source>
</evidence>
<dbReference type="InterPro" id="IPR004472">
    <property type="entry name" value="DTB_synth_BioD"/>
</dbReference>
<dbReference type="GO" id="GO:0005829">
    <property type="term" value="C:cytosol"/>
    <property type="evidence" value="ECO:0007669"/>
    <property type="project" value="TreeGrafter"/>
</dbReference>
<evidence type="ECO:0000256" key="1">
    <source>
        <dbReference type="ARBA" id="ARBA00022756"/>
    </source>
</evidence>
<dbReference type="GO" id="GO:0005524">
    <property type="term" value="F:ATP binding"/>
    <property type="evidence" value="ECO:0007669"/>
    <property type="project" value="InterPro"/>
</dbReference>
<dbReference type="EMBL" id="CP011971">
    <property type="protein sequence ID" value="AMN46780.1"/>
    <property type="molecule type" value="Genomic_DNA"/>
</dbReference>
<reference evidence="2 3" key="1">
    <citation type="submission" date="2015-06" db="EMBL/GenBank/DDBJ databases">
        <title>A Comprehensive Approach to Explore the Metabolic and Phylogenetic Diversity of Bacterial Steroid Degradation in the Environment: Testosterone as an Example.</title>
        <authorList>
            <person name="Yang F.-C."/>
            <person name="Chen Y.-L."/>
            <person name="Yu C.-P."/>
            <person name="Tang S.-L."/>
            <person name="Wang P.-H."/>
            <person name="Ismail W."/>
            <person name="Wang C.-H."/>
            <person name="Yang C.-Y."/>
            <person name="Chiang Y.-R."/>
        </authorList>
    </citation>
    <scope>NUCLEOTIDE SEQUENCE [LARGE SCALE GENOMIC DNA]</scope>
    <source>
        <strain evidence="2 3">DSM 18526</strain>
    </source>
</reference>
<keyword evidence="3" id="KW-1185">Reference proteome</keyword>
<dbReference type="PANTHER" id="PTHR43210:SF5">
    <property type="entry name" value="DETHIOBIOTIN SYNTHETASE"/>
    <property type="match status" value="1"/>
</dbReference>
<proteinExistence type="predicted"/>
<accession>A0A127FB01</accession>
<keyword evidence="1" id="KW-0093">Biotin biosynthesis</keyword>
<dbReference type="UniPathway" id="UPA00078"/>
<dbReference type="AlphaFoldDB" id="A0A127FB01"/>
<sequence length="216" mass="23324">MRPRWLLVVAGTGTEVGKTWAACRVLEQARWRGRCVAVRKPAQSYREGEGLTDAQQLGAASGEAPQRVCPPHRGYPLAMAPPMAADALGRSPLWLDELMSELVWPAGVDLGVVETAGGLYSPITHDADNVRLIERLAPDAVLLVADAGLGTLNAVRSSLPALEGQHVEVFLNRFDAAQELHRRNRDWLLREGIRVTTDVEILAEMAAPGLIPSSPG</sequence>
<dbReference type="GO" id="GO:0009102">
    <property type="term" value="P:biotin biosynthetic process"/>
    <property type="evidence" value="ECO:0007669"/>
    <property type="project" value="UniProtKB-UniPathway"/>
</dbReference>
<dbReference type="GO" id="GO:0004141">
    <property type="term" value="F:dethiobiotin synthase activity"/>
    <property type="evidence" value="ECO:0007669"/>
    <property type="project" value="InterPro"/>
</dbReference>
<dbReference type="Gene3D" id="3.40.50.300">
    <property type="entry name" value="P-loop containing nucleotide triphosphate hydrolases"/>
    <property type="match status" value="1"/>
</dbReference>
<evidence type="ECO:0008006" key="4">
    <source>
        <dbReference type="Google" id="ProtNLM"/>
    </source>
</evidence>
<dbReference type="SUPFAM" id="SSF52540">
    <property type="entry name" value="P-loop containing nucleoside triphosphate hydrolases"/>
    <property type="match status" value="1"/>
</dbReference>
<dbReference type="PANTHER" id="PTHR43210">
    <property type="entry name" value="DETHIOBIOTIN SYNTHETASE"/>
    <property type="match status" value="1"/>
</dbReference>
<dbReference type="CDD" id="cd03109">
    <property type="entry name" value="DTBS"/>
    <property type="match status" value="1"/>
</dbReference>
<protein>
    <recommendedName>
        <fullName evidence="4">Dethiobiotin synthase</fullName>
    </recommendedName>
</protein>
<dbReference type="STRING" id="465721.ACG33_06645"/>
<organism evidence="2 3">
    <name type="scientific">Steroidobacter denitrificans</name>
    <dbReference type="NCBI Taxonomy" id="465721"/>
    <lineage>
        <taxon>Bacteria</taxon>
        <taxon>Pseudomonadati</taxon>
        <taxon>Pseudomonadota</taxon>
        <taxon>Gammaproteobacteria</taxon>
        <taxon>Steroidobacterales</taxon>
        <taxon>Steroidobacteraceae</taxon>
        <taxon>Steroidobacter</taxon>
    </lineage>
</organism>
<dbReference type="InterPro" id="IPR027417">
    <property type="entry name" value="P-loop_NTPase"/>
</dbReference>